<dbReference type="InterPro" id="IPR000157">
    <property type="entry name" value="TIR_dom"/>
</dbReference>
<accession>A0AAN7IY18</accession>
<sequence>MAILTNEGTSSFFTHKWEYDVFLSFRSDDTRNGFISHLHQALCKAGFHTFFDDYLQRGEDVSAQLLKTIELSMISIVVLSENYASSTWCLNELVSILKCKKNGQFVLPVFYKVDPSEVRKQKKEFGVNMTKHEETFKDNIVKVQNWREALNEVGNLSGYHYKNGGLETKFIQEIIEEISKFKIRGTLLFVAKYPVGVNSRAEDVESLIDINSNDVRMVGIHGLGGIGKTTIAKAVYNRIANSFEGSCFLENVREHSRTNDGTIQLQEKILSKILQNQHLKVNNVPEGINVIKERLRNKRVLLILDDVDKSKQIENLLGKHDWLVSGSRVIITTRDKHLLIALGKICTTYKVKKLDNHEALELFSQYAFHKVKPDEEYSELTNQALYYAKSLPLALTIIGSNLCGRTKCEWESALLQYEKYPNREIYQILKVSYDGLEETEKDIFLDISCFFKGRSRDFVVNILDKCSLYPKTGIPTLVNKSLITMDGIISMHDLIQQMGMEIVRQESLNILRKRSRLCNYEDALKVLSGNEGSEEIRGIMLHSPTLVQVRLHPEAFKMMENLIFLMVDNVEIIEELTYFPSGLRLLEWPNYPFDFPSNFGPQQLVELKMPKSCITLKMVFKEECLYENITSIDLRECEFIRKLPGFRAPNLETLNLGGCGNLTEVHDNIGLLDKLKDWNLCGCKKLKILPSKLNLKSLKYFTLGGCKRLKKFPQIHPEMKYLKKLRVHLGRTSIRKLPSSLRYLTNGLETLYLYEVQYGFSSLTSLDLNHFDTNMIDLYIWLRPDYFPVLKTLRLIFLIGGPNTLHQPVNQNQDLSFSQYGFLSLTSLELTYFDRNMGDLNIWLKPDRFPVLETLELYNSNIVTIPESITKFTRLQFLNLYSCKQLQEIPRLPQSIVRLDAKNCRSLDLQSSRRLLDQCGEFLGILPRSNVFFDHDCQIQIPGDKPPMWFKSNHHQSVGNSISFLVGPEIPKFGVFIAFQMMKPKRSEHCHVKVLINGEAKDDNNFYASIRNMCDHLWFICVSRGLRYESDPSGVNRIEVVLHKLIPSDDNTDFIKWMGVHVECICCCPGSPIRKRRRVSPPMDLTYLGFTDGFDLGSSSMTQILDSTCGSSSVLDDTEQLPLSPVSSTSYCSDLDHGVSNSGGHSRHAKIRLRRRIRIRLRRKSLAESRALLQTLPCGKTGLKMKLLLTLAIFLPELVAVVVIGGPKIPFHLVMFFAELSINLVPRATLRVGIIKWLCMKGKKILQVICKLAWSIVVSYVWLQRNAPVFNGNVKSKIPYFSDVLVEWEDQHKHLIATKSIPL</sequence>
<dbReference type="GO" id="GO:0043531">
    <property type="term" value="F:ADP binding"/>
    <property type="evidence" value="ECO:0007669"/>
    <property type="project" value="InterPro"/>
</dbReference>
<gene>
    <name evidence="5" type="ORF">RGQ29_017656</name>
</gene>
<keyword evidence="2" id="KW-0677">Repeat</keyword>
<evidence type="ECO:0000313" key="6">
    <source>
        <dbReference type="Proteomes" id="UP001324115"/>
    </source>
</evidence>
<dbReference type="SMART" id="SM00255">
    <property type="entry name" value="TIR"/>
    <property type="match status" value="1"/>
</dbReference>
<evidence type="ECO:0000259" key="4">
    <source>
        <dbReference type="PROSITE" id="PS50104"/>
    </source>
</evidence>
<dbReference type="PANTHER" id="PTHR11017:SF570">
    <property type="entry name" value="DISEASE RESISTANCE PROTEIN (TIR-NBS CLASS)-RELATED"/>
    <property type="match status" value="1"/>
</dbReference>
<dbReference type="PANTHER" id="PTHR11017">
    <property type="entry name" value="LEUCINE-RICH REPEAT-CONTAINING PROTEIN"/>
    <property type="match status" value="1"/>
</dbReference>
<dbReference type="Pfam" id="PF00931">
    <property type="entry name" value="NB-ARC"/>
    <property type="match status" value="1"/>
</dbReference>
<dbReference type="FunFam" id="3.40.50.10140:FF:000007">
    <property type="entry name" value="Disease resistance protein (TIR-NBS-LRR class)"/>
    <property type="match status" value="1"/>
</dbReference>
<evidence type="ECO:0000256" key="3">
    <source>
        <dbReference type="ARBA" id="ARBA00023027"/>
    </source>
</evidence>
<dbReference type="EMBL" id="JAXUIC010000004">
    <property type="protein sequence ID" value="KAK4593634.1"/>
    <property type="molecule type" value="Genomic_DNA"/>
</dbReference>
<protein>
    <recommendedName>
        <fullName evidence="4">TIR domain-containing protein</fullName>
    </recommendedName>
</protein>
<dbReference type="PRINTS" id="PR00364">
    <property type="entry name" value="DISEASERSIST"/>
</dbReference>
<dbReference type="Proteomes" id="UP001324115">
    <property type="component" value="Unassembled WGS sequence"/>
</dbReference>
<keyword evidence="3" id="KW-0520">NAD</keyword>
<dbReference type="InterPro" id="IPR003593">
    <property type="entry name" value="AAA+_ATPase"/>
</dbReference>
<dbReference type="InterPro" id="IPR044974">
    <property type="entry name" value="Disease_R_plants"/>
</dbReference>
<dbReference type="Pfam" id="PF23282">
    <property type="entry name" value="WHD_ROQ1"/>
    <property type="match status" value="1"/>
</dbReference>
<dbReference type="InterPro" id="IPR058192">
    <property type="entry name" value="WHD_ROQ1-like"/>
</dbReference>
<dbReference type="PROSITE" id="PS50104">
    <property type="entry name" value="TIR"/>
    <property type="match status" value="1"/>
</dbReference>
<dbReference type="Gene3D" id="1.10.8.430">
    <property type="entry name" value="Helical domain of apoptotic protease-activating factors"/>
    <property type="match status" value="1"/>
</dbReference>
<dbReference type="InterPro" id="IPR027417">
    <property type="entry name" value="P-loop_NTPase"/>
</dbReference>
<dbReference type="GO" id="GO:0006952">
    <property type="term" value="P:defense response"/>
    <property type="evidence" value="ECO:0007669"/>
    <property type="project" value="InterPro"/>
</dbReference>
<dbReference type="SUPFAM" id="SSF52200">
    <property type="entry name" value="Toll/Interleukin receptor TIR domain"/>
    <property type="match status" value="1"/>
</dbReference>
<dbReference type="InterPro" id="IPR035897">
    <property type="entry name" value="Toll_tir_struct_dom_sf"/>
</dbReference>
<dbReference type="SUPFAM" id="SSF52058">
    <property type="entry name" value="L domain-like"/>
    <property type="match status" value="1"/>
</dbReference>
<evidence type="ECO:0000256" key="2">
    <source>
        <dbReference type="ARBA" id="ARBA00022737"/>
    </source>
</evidence>
<dbReference type="Gene3D" id="3.80.10.10">
    <property type="entry name" value="Ribonuclease Inhibitor"/>
    <property type="match status" value="2"/>
</dbReference>
<dbReference type="GO" id="GO:0007165">
    <property type="term" value="P:signal transduction"/>
    <property type="evidence" value="ECO:0007669"/>
    <property type="project" value="InterPro"/>
</dbReference>
<dbReference type="Pfam" id="PF01582">
    <property type="entry name" value="TIR"/>
    <property type="match status" value="1"/>
</dbReference>
<dbReference type="InterPro" id="IPR032675">
    <property type="entry name" value="LRR_dom_sf"/>
</dbReference>
<dbReference type="SMART" id="SM00382">
    <property type="entry name" value="AAA"/>
    <property type="match status" value="1"/>
</dbReference>
<dbReference type="InterPro" id="IPR042197">
    <property type="entry name" value="Apaf_helical"/>
</dbReference>
<dbReference type="InterPro" id="IPR002182">
    <property type="entry name" value="NB-ARC"/>
</dbReference>
<name>A0AAN7IY18_QUERU</name>
<proteinExistence type="predicted"/>
<evidence type="ECO:0000256" key="1">
    <source>
        <dbReference type="ARBA" id="ARBA00022614"/>
    </source>
</evidence>
<dbReference type="Gene3D" id="3.40.50.300">
    <property type="entry name" value="P-loop containing nucleotide triphosphate hydrolases"/>
    <property type="match status" value="1"/>
</dbReference>
<keyword evidence="1" id="KW-0433">Leucine-rich repeat</keyword>
<comment type="caution">
    <text evidence="5">The sequence shown here is derived from an EMBL/GenBank/DDBJ whole genome shotgun (WGS) entry which is preliminary data.</text>
</comment>
<dbReference type="SUPFAM" id="SSF52540">
    <property type="entry name" value="P-loop containing nucleoside triphosphate hydrolases"/>
    <property type="match status" value="1"/>
</dbReference>
<dbReference type="Gene3D" id="3.40.50.10140">
    <property type="entry name" value="Toll/interleukin-1 receptor homology (TIR) domain"/>
    <property type="match status" value="1"/>
</dbReference>
<feature type="domain" description="TIR" evidence="4">
    <location>
        <begin position="17"/>
        <end position="182"/>
    </location>
</feature>
<keyword evidence="6" id="KW-1185">Reference proteome</keyword>
<organism evidence="5 6">
    <name type="scientific">Quercus rubra</name>
    <name type="common">Northern red oak</name>
    <name type="synonym">Quercus borealis</name>
    <dbReference type="NCBI Taxonomy" id="3512"/>
    <lineage>
        <taxon>Eukaryota</taxon>
        <taxon>Viridiplantae</taxon>
        <taxon>Streptophyta</taxon>
        <taxon>Embryophyta</taxon>
        <taxon>Tracheophyta</taxon>
        <taxon>Spermatophyta</taxon>
        <taxon>Magnoliopsida</taxon>
        <taxon>eudicotyledons</taxon>
        <taxon>Gunneridae</taxon>
        <taxon>Pentapetalae</taxon>
        <taxon>rosids</taxon>
        <taxon>fabids</taxon>
        <taxon>Fagales</taxon>
        <taxon>Fagaceae</taxon>
        <taxon>Quercus</taxon>
    </lineage>
</organism>
<evidence type="ECO:0000313" key="5">
    <source>
        <dbReference type="EMBL" id="KAK4593634.1"/>
    </source>
</evidence>
<reference evidence="5 6" key="1">
    <citation type="journal article" date="2023" name="G3 (Bethesda)">
        <title>A haplotype-resolved chromosome-scale genome for Quercus rubra L. provides insights into the genetics of adaptive traits for red oak species.</title>
        <authorList>
            <person name="Kapoor B."/>
            <person name="Jenkins J."/>
            <person name="Schmutz J."/>
            <person name="Zhebentyayeva T."/>
            <person name="Kuelheim C."/>
            <person name="Coggeshall M."/>
            <person name="Heim C."/>
            <person name="Lasky J.R."/>
            <person name="Leites L."/>
            <person name="Islam-Faridi N."/>
            <person name="Romero-Severson J."/>
            <person name="DeLeo V.L."/>
            <person name="Lucas S.M."/>
            <person name="Lazic D."/>
            <person name="Gailing O."/>
            <person name="Carlson J."/>
            <person name="Staton M."/>
        </authorList>
    </citation>
    <scope>NUCLEOTIDE SEQUENCE [LARGE SCALE GENOMIC DNA]</scope>
    <source>
        <strain evidence="5">Pseudo-F2</strain>
    </source>
</reference>